<evidence type="ECO:0000256" key="10">
    <source>
        <dbReference type="ARBA" id="ARBA00022842"/>
    </source>
</evidence>
<dbReference type="PANTHER" id="PTHR10642:SF26">
    <property type="entry name" value="RIBONUCLEASE H1"/>
    <property type="match status" value="1"/>
</dbReference>
<dbReference type="PROSITE" id="PS50879">
    <property type="entry name" value="RNASE_H_1"/>
    <property type="match status" value="1"/>
</dbReference>
<dbReference type="CDD" id="cd09278">
    <property type="entry name" value="RNase_HI_prokaryote_like"/>
    <property type="match status" value="1"/>
</dbReference>
<accession>A0AAC9B9X8</accession>
<evidence type="ECO:0000256" key="8">
    <source>
        <dbReference type="ARBA" id="ARBA00022759"/>
    </source>
</evidence>
<dbReference type="Pfam" id="PF00075">
    <property type="entry name" value="RNase_H"/>
    <property type="match status" value="1"/>
</dbReference>
<sequence length="156" mass="16980">MTQPYTYTLATDGACNTNHTKASVRVAGWGFLAVRSDGRKVERCGFCVGAGESNQTGELEAVIQGLSLLKPGSVVEVLTDSAYVINGATQWLAGWKAKGWKKADNKPVQNRDRWEQLDDLLSTRQVTFKKVKGHSGHPMNERADQLAVAGMNRAGM</sequence>
<evidence type="ECO:0000256" key="9">
    <source>
        <dbReference type="ARBA" id="ARBA00022801"/>
    </source>
</evidence>
<evidence type="ECO:0000256" key="6">
    <source>
        <dbReference type="ARBA" id="ARBA00022722"/>
    </source>
</evidence>
<keyword evidence="10" id="KW-0460">Magnesium</keyword>
<comment type="cofactor">
    <cofactor evidence="2">
        <name>Mg(2+)</name>
        <dbReference type="ChEBI" id="CHEBI:18420"/>
    </cofactor>
</comment>
<evidence type="ECO:0000256" key="7">
    <source>
        <dbReference type="ARBA" id="ARBA00022723"/>
    </source>
</evidence>
<evidence type="ECO:0000256" key="4">
    <source>
        <dbReference type="ARBA" id="ARBA00011245"/>
    </source>
</evidence>
<dbReference type="Proteomes" id="UP000076809">
    <property type="component" value="Chromosome"/>
</dbReference>
<name>A0AAC9B9X8_AERVE</name>
<comment type="similarity">
    <text evidence="3">Belongs to the RNase H family.</text>
</comment>
<dbReference type="InterPro" id="IPR050092">
    <property type="entry name" value="RNase_H"/>
</dbReference>
<dbReference type="InterPro" id="IPR022892">
    <property type="entry name" value="RNaseHI"/>
</dbReference>
<dbReference type="GO" id="GO:0043137">
    <property type="term" value="P:DNA replication, removal of RNA primer"/>
    <property type="evidence" value="ECO:0007669"/>
    <property type="project" value="TreeGrafter"/>
</dbReference>
<evidence type="ECO:0000313" key="14">
    <source>
        <dbReference type="Proteomes" id="UP000076809"/>
    </source>
</evidence>
<reference evidence="13 14" key="1">
    <citation type="journal article" date="2016" name="J. Clin. Microbiol.">
        <title>Detection and Whole-Genome Sequencing of Carbapenemase-Producing Aeromonas hydrophila Isolates from Routine Perirectal Surveillance Culture.</title>
        <authorList>
            <person name="Hughes H.Y."/>
            <person name="Conlan S.P."/>
            <person name="Lau A.F."/>
            <person name="Dekker J.P."/>
            <person name="Michelin A.V."/>
            <person name="Youn J.H."/>
            <person name="Henderson D.K."/>
            <person name="Frank K.M."/>
            <person name="Segre J.A."/>
            <person name="Palmore T.N."/>
        </authorList>
    </citation>
    <scope>NUCLEOTIDE SEQUENCE [LARGE SCALE GENOMIC DNA]</scope>
    <source>
        <strain evidence="13 14">AVNIH1</strain>
    </source>
</reference>
<dbReference type="GO" id="GO:0003676">
    <property type="term" value="F:nucleic acid binding"/>
    <property type="evidence" value="ECO:0007669"/>
    <property type="project" value="InterPro"/>
</dbReference>
<comment type="catalytic activity">
    <reaction evidence="1">
        <text>Endonucleolytic cleavage to 5'-phosphomonoester.</text>
        <dbReference type="EC" id="3.1.26.4"/>
    </reaction>
</comment>
<evidence type="ECO:0000256" key="3">
    <source>
        <dbReference type="ARBA" id="ARBA00005300"/>
    </source>
</evidence>
<dbReference type="InterPro" id="IPR036397">
    <property type="entry name" value="RNaseH_sf"/>
</dbReference>
<dbReference type="SUPFAM" id="SSF53098">
    <property type="entry name" value="Ribonuclease H-like"/>
    <property type="match status" value="1"/>
</dbReference>
<keyword evidence="7" id="KW-0479">Metal-binding</keyword>
<comment type="subunit">
    <text evidence="4">Monomer.</text>
</comment>
<gene>
    <name evidence="12" type="ORF">WM43_07460</name>
    <name evidence="13" type="ORF">WM43_14160</name>
</gene>
<evidence type="ECO:0000256" key="1">
    <source>
        <dbReference type="ARBA" id="ARBA00000077"/>
    </source>
</evidence>
<organism evidence="13 14">
    <name type="scientific">Aeromonas veronii</name>
    <dbReference type="NCBI Taxonomy" id="654"/>
    <lineage>
        <taxon>Bacteria</taxon>
        <taxon>Pseudomonadati</taxon>
        <taxon>Pseudomonadota</taxon>
        <taxon>Gammaproteobacteria</taxon>
        <taxon>Aeromonadales</taxon>
        <taxon>Aeromonadaceae</taxon>
        <taxon>Aeromonas</taxon>
    </lineage>
</organism>
<evidence type="ECO:0000256" key="5">
    <source>
        <dbReference type="ARBA" id="ARBA00012180"/>
    </source>
</evidence>
<dbReference type="EMBL" id="CP014774">
    <property type="protein sequence ID" value="ANB53720.1"/>
    <property type="molecule type" value="Genomic_DNA"/>
</dbReference>
<dbReference type="Gene3D" id="3.30.420.10">
    <property type="entry name" value="Ribonuclease H-like superfamily/Ribonuclease H"/>
    <property type="match status" value="1"/>
</dbReference>
<dbReference type="AlphaFoldDB" id="A0AAC9B9X8"/>
<proteinExistence type="inferred from homology"/>
<dbReference type="InterPro" id="IPR012337">
    <property type="entry name" value="RNaseH-like_sf"/>
</dbReference>
<dbReference type="GO" id="GO:0046872">
    <property type="term" value="F:metal ion binding"/>
    <property type="evidence" value="ECO:0007669"/>
    <property type="project" value="UniProtKB-KW"/>
</dbReference>
<dbReference type="RefSeq" id="WP_064338572.1">
    <property type="nucleotide sequence ID" value="NZ_CP014774.1"/>
</dbReference>
<evidence type="ECO:0000313" key="13">
    <source>
        <dbReference type="EMBL" id="ANB53720.1"/>
    </source>
</evidence>
<dbReference type="InterPro" id="IPR002156">
    <property type="entry name" value="RNaseH_domain"/>
</dbReference>
<protein>
    <recommendedName>
        <fullName evidence="5">ribonuclease H</fullName>
        <ecNumber evidence="5">3.1.26.4</ecNumber>
    </recommendedName>
</protein>
<evidence type="ECO:0000313" key="12">
    <source>
        <dbReference type="EMBL" id="ANB52513.1"/>
    </source>
</evidence>
<evidence type="ECO:0000259" key="11">
    <source>
        <dbReference type="PROSITE" id="PS50879"/>
    </source>
</evidence>
<dbReference type="EC" id="3.1.26.4" evidence="5"/>
<keyword evidence="9" id="KW-0378">Hydrolase</keyword>
<dbReference type="PANTHER" id="PTHR10642">
    <property type="entry name" value="RIBONUCLEASE H1"/>
    <property type="match status" value="1"/>
</dbReference>
<dbReference type="GO" id="GO:0004523">
    <property type="term" value="F:RNA-DNA hybrid ribonuclease activity"/>
    <property type="evidence" value="ECO:0007669"/>
    <property type="project" value="UniProtKB-EC"/>
</dbReference>
<evidence type="ECO:0000256" key="2">
    <source>
        <dbReference type="ARBA" id="ARBA00001946"/>
    </source>
</evidence>
<dbReference type="EMBL" id="CP014774">
    <property type="protein sequence ID" value="ANB52513.1"/>
    <property type="molecule type" value="Genomic_DNA"/>
</dbReference>
<keyword evidence="6" id="KW-0540">Nuclease</keyword>
<keyword evidence="8" id="KW-0255">Endonuclease</keyword>
<feature type="domain" description="RNase H type-1" evidence="11">
    <location>
        <begin position="3"/>
        <end position="152"/>
    </location>
</feature>